<dbReference type="AlphaFoldDB" id="A0A858SQT0"/>
<gene>
    <name evidence="1" type="ORF">G3256_05940</name>
</gene>
<organism evidence="1 2">
    <name type="scientific">Roseobacter ponti</name>
    <dbReference type="NCBI Taxonomy" id="1891787"/>
    <lineage>
        <taxon>Bacteria</taxon>
        <taxon>Pseudomonadati</taxon>
        <taxon>Pseudomonadota</taxon>
        <taxon>Alphaproteobacteria</taxon>
        <taxon>Rhodobacterales</taxon>
        <taxon>Roseobacteraceae</taxon>
        <taxon>Roseobacter</taxon>
    </lineage>
</organism>
<proteinExistence type="predicted"/>
<name>A0A858SQT0_9RHOB</name>
<keyword evidence="2" id="KW-1185">Reference proteome</keyword>
<dbReference type="Proteomes" id="UP000503308">
    <property type="component" value="Chromosome"/>
</dbReference>
<dbReference type="KEGG" id="rpon:G3256_05940"/>
<dbReference type="RefSeq" id="WP_169639945.1">
    <property type="nucleotide sequence ID" value="NZ_CP048788.1"/>
</dbReference>
<reference evidence="1 2" key="1">
    <citation type="submission" date="2020-02" db="EMBL/GenBank/DDBJ databases">
        <title>Genome sequence of Roseobacter ponti.</title>
        <authorList>
            <person name="Hollensteiner J."/>
            <person name="Schneider D."/>
            <person name="Poehlein A."/>
            <person name="Daniel R."/>
        </authorList>
    </citation>
    <scope>NUCLEOTIDE SEQUENCE [LARGE SCALE GENOMIC DNA]</scope>
    <source>
        <strain evidence="1 2">DSM 106830</strain>
    </source>
</reference>
<sequence length="687" mass="76482">MKTFDRFTPTRQLVASDRPCLNKRLTTRFIRAARMLRSCNLSHLISVLLSSILLINSASAREYASAGLESATGLSQIESVMFNFESKVSLELLFGEPVIEAKIRWRIDPSQSQVVIPADDTGEDAFQTVPLYDLGQTAFEKVGLFNVKLQYQFAVPTGETIYLLQDVGAPDVGNGEKWSFNVSGSPNWAEVFYRSPVNSDDEAPTYYSKEESQAFFVQQLELLDVTILTGEVTFRELQQWYAESTPEPQVAALKKAYRTIADGVSEAFGLEIDVEKDLAWDPAYQDPLASGNRIRYFEGYAAHLQKRVEKLSKLPPAFTTQGDPDIYFEALSQANRIVMNAQVSDFESSEFDVGTLTLFNETLQGGGVGSDGDGPHLVKVSTTAPEDGILEVTYMNGDPFTTIAFGNTGNEEFDAAARNLIKYWFAHIGSDGRLSPHFSKEVIRIGDFLVSSSGAVFQGDEVGVHTPGSGAALAQDSNRLIMLDENLSVVWNKKSEFNYLSIGGLHAGWAVAETRFNGNVMISENGEVMDAFDLDEWYLEFWADWSYGYLSVRGEKKERVSYFFLNPDLKKTTRSDRISASLPGGLVSMCTAAKQEVEETFRYMKCLAPARVERLDTGEIIIPPVAPTGGNFRAAIYRDRYIITYFAGDPYELIHAWELNGTAINNIDRDQLKINNDSGTREFLSEE</sequence>
<evidence type="ECO:0000313" key="1">
    <source>
        <dbReference type="EMBL" id="QJF50730.1"/>
    </source>
</evidence>
<dbReference type="EMBL" id="CP048788">
    <property type="protein sequence ID" value="QJF50730.1"/>
    <property type="molecule type" value="Genomic_DNA"/>
</dbReference>
<accession>A0A858SQT0</accession>
<evidence type="ECO:0000313" key="2">
    <source>
        <dbReference type="Proteomes" id="UP000503308"/>
    </source>
</evidence>
<protein>
    <submittedName>
        <fullName evidence="1">Uncharacterized protein</fullName>
    </submittedName>
</protein>